<comment type="caution">
    <text evidence="1">The sequence shown here is derived from an EMBL/GenBank/DDBJ whole genome shotgun (WGS) entry which is preliminary data.</text>
</comment>
<dbReference type="Proteomes" id="UP000192578">
    <property type="component" value="Unassembled WGS sequence"/>
</dbReference>
<evidence type="ECO:0000313" key="2">
    <source>
        <dbReference type="Proteomes" id="UP000192578"/>
    </source>
</evidence>
<reference evidence="2" key="1">
    <citation type="submission" date="2017-01" db="EMBL/GenBank/DDBJ databases">
        <title>Comparative genomics of anhydrobiosis in the tardigrade Hypsibius dujardini.</title>
        <authorList>
            <person name="Yoshida Y."/>
            <person name="Koutsovoulos G."/>
            <person name="Laetsch D."/>
            <person name="Stevens L."/>
            <person name="Kumar S."/>
            <person name="Horikawa D."/>
            <person name="Ishino K."/>
            <person name="Komine S."/>
            <person name="Tomita M."/>
            <person name="Blaxter M."/>
            <person name="Arakawa K."/>
        </authorList>
    </citation>
    <scope>NUCLEOTIDE SEQUENCE [LARGE SCALE GENOMIC DNA]</scope>
    <source>
        <strain evidence="2">Z151</strain>
    </source>
</reference>
<feature type="non-terminal residue" evidence="1">
    <location>
        <position position="40"/>
    </location>
</feature>
<proteinExistence type="predicted"/>
<evidence type="ECO:0000313" key="1">
    <source>
        <dbReference type="EMBL" id="OQV16151.1"/>
    </source>
</evidence>
<sequence length="40" mass="4406">MSKILLAEINIAELHIGKRSARPANVIKDGLPTSELHRGR</sequence>
<keyword evidence="2" id="KW-1185">Reference proteome</keyword>
<gene>
    <name evidence="1" type="ORF">BV898_09635</name>
</gene>
<name>A0A1W0WLR0_HYPEX</name>
<organism evidence="1 2">
    <name type="scientific">Hypsibius exemplaris</name>
    <name type="common">Freshwater tardigrade</name>
    <dbReference type="NCBI Taxonomy" id="2072580"/>
    <lineage>
        <taxon>Eukaryota</taxon>
        <taxon>Metazoa</taxon>
        <taxon>Ecdysozoa</taxon>
        <taxon>Tardigrada</taxon>
        <taxon>Eutardigrada</taxon>
        <taxon>Parachela</taxon>
        <taxon>Hypsibioidea</taxon>
        <taxon>Hypsibiidae</taxon>
        <taxon>Hypsibius</taxon>
    </lineage>
</organism>
<dbReference type="AlphaFoldDB" id="A0A1W0WLR0"/>
<protein>
    <submittedName>
        <fullName evidence="1">Uncharacterized protein</fullName>
    </submittedName>
</protein>
<dbReference type="EMBL" id="MTYJ01000077">
    <property type="protein sequence ID" value="OQV16151.1"/>
    <property type="molecule type" value="Genomic_DNA"/>
</dbReference>
<accession>A0A1W0WLR0</accession>